<dbReference type="SUPFAM" id="SSF48403">
    <property type="entry name" value="Ankyrin repeat"/>
    <property type="match status" value="1"/>
</dbReference>
<dbReference type="EMBL" id="PGGS01000452">
    <property type="protein sequence ID" value="PNH03868.1"/>
    <property type="molecule type" value="Genomic_DNA"/>
</dbReference>
<evidence type="ECO:0000256" key="2">
    <source>
        <dbReference type="ARBA" id="ARBA00023043"/>
    </source>
</evidence>
<dbReference type="InterPro" id="IPR050776">
    <property type="entry name" value="Ank_Repeat/CDKN_Inhibitor"/>
</dbReference>
<feature type="repeat" description="ANK" evidence="3">
    <location>
        <begin position="588"/>
        <end position="620"/>
    </location>
</feature>
<keyword evidence="1" id="KW-0677">Repeat</keyword>
<reference evidence="5 6" key="1">
    <citation type="journal article" date="2017" name="Mol. Biol. Evol.">
        <title>The 4-celled Tetrabaena socialis nuclear genome reveals the essential components for genetic control of cell number at the origin of multicellularity in the volvocine lineage.</title>
        <authorList>
            <person name="Featherston J."/>
            <person name="Arakaki Y."/>
            <person name="Hanschen E.R."/>
            <person name="Ferris P.J."/>
            <person name="Michod R.E."/>
            <person name="Olson B.J.S.C."/>
            <person name="Nozaki H."/>
            <person name="Durand P.M."/>
        </authorList>
    </citation>
    <scope>NUCLEOTIDE SEQUENCE [LARGE SCALE GENOMIC DNA]</scope>
    <source>
        <strain evidence="5 6">NIES-571</strain>
    </source>
</reference>
<evidence type="ECO:0000256" key="4">
    <source>
        <dbReference type="SAM" id="MobiDB-lite"/>
    </source>
</evidence>
<proteinExistence type="predicted"/>
<gene>
    <name evidence="5" type="ORF">TSOC_010039</name>
</gene>
<comment type="caution">
    <text evidence="5">The sequence shown here is derived from an EMBL/GenBank/DDBJ whole genome shotgun (WGS) entry which is preliminary data.</text>
</comment>
<feature type="region of interest" description="Disordered" evidence="4">
    <location>
        <begin position="303"/>
        <end position="329"/>
    </location>
</feature>
<dbReference type="InterPro" id="IPR036770">
    <property type="entry name" value="Ankyrin_rpt-contain_sf"/>
</dbReference>
<keyword evidence="6" id="KW-1185">Reference proteome</keyword>
<dbReference type="PROSITE" id="PS50297">
    <property type="entry name" value="ANK_REP_REGION"/>
    <property type="match status" value="1"/>
</dbReference>
<sequence>MTPVALSTQRLWPRLDQLAEEVDGLLAAKALCGRLEVLRDNGTVDPRLHQDTKGCRPCQLAAERGCLDLAEMLLPSTPLAAIFSGDDAPRLYKVPKLKALASAALQEALLAQITRLEVGTEARRRVATEAAVAAARAGSGTLGGGGGGAAAGDGGGGGVPYDADGGGGGGGGLSHAPSLMGAVSSAFDRARRQSLRSVRSIHQRLRRTLTLTRDSKSTELRGYPNYIGGAAAAMETMPYGGADGYGNYTHAVPELAGAGSGAVASSNQHHFLAAAAGTTSAYGIVASASTSAYGSLSPAPYNGPGSAAAPRPAAAAASPARGRWKAGGQGGASAADFAAIGGSPQPMYDAAPPLGSRSLVYGTLGSGRPLGTASGGGGGQRTPPLPGGTSPLFGGSPERGPSLDTPPGGAYAHAVAPPWLTAPSRGGGGGGVAGPLASAPPFWGLGGASPPAGHSPVSGPAFEASAAGAAAYTTSPPPPPPPPWLTAPPPVRGGSPPPTGGPANAPGVGMDRLPAAAPPLLPSPFALLAMQGATPWSRDRAHCTALHYAALHDQHRVIDVLLDHPASARPPPRMRQTFVRLVDLPNFCGYTPAHYAAAAGKTKALSALMAGGANIAARSWAEGHDWISGCVRAECSREVTRMMETQPPSCPYCRGLVHGFG</sequence>
<protein>
    <submittedName>
        <fullName evidence="5">Uncharacterized protein</fullName>
    </submittedName>
</protein>
<name>A0A2J7ZUE4_9CHLO</name>
<feature type="compositionally biased region" description="Low complexity" evidence="4">
    <location>
        <begin position="501"/>
        <end position="511"/>
    </location>
</feature>
<dbReference type="PROSITE" id="PS50088">
    <property type="entry name" value="ANK_REPEAT"/>
    <property type="match status" value="1"/>
</dbReference>
<keyword evidence="2 3" id="KW-0040">ANK repeat</keyword>
<dbReference type="Proteomes" id="UP000236333">
    <property type="component" value="Unassembled WGS sequence"/>
</dbReference>
<dbReference type="InterPro" id="IPR002110">
    <property type="entry name" value="Ankyrin_rpt"/>
</dbReference>
<dbReference type="OrthoDB" id="550106at2759"/>
<organism evidence="5 6">
    <name type="scientific">Tetrabaena socialis</name>
    <dbReference type="NCBI Taxonomy" id="47790"/>
    <lineage>
        <taxon>Eukaryota</taxon>
        <taxon>Viridiplantae</taxon>
        <taxon>Chlorophyta</taxon>
        <taxon>core chlorophytes</taxon>
        <taxon>Chlorophyceae</taxon>
        <taxon>CS clade</taxon>
        <taxon>Chlamydomonadales</taxon>
        <taxon>Tetrabaenaceae</taxon>
        <taxon>Tetrabaena</taxon>
    </lineage>
</organism>
<feature type="compositionally biased region" description="Low complexity" evidence="4">
    <location>
        <begin position="303"/>
        <end position="321"/>
    </location>
</feature>
<dbReference type="Pfam" id="PF12796">
    <property type="entry name" value="Ank_2"/>
    <property type="match status" value="1"/>
</dbReference>
<dbReference type="PANTHER" id="PTHR24201">
    <property type="entry name" value="ANK_REP_REGION DOMAIN-CONTAINING PROTEIN"/>
    <property type="match status" value="1"/>
</dbReference>
<dbReference type="Gene3D" id="1.25.40.20">
    <property type="entry name" value="Ankyrin repeat-containing domain"/>
    <property type="match status" value="1"/>
</dbReference>
<evidence type="ECO:0000313" key="6">
    <source>
        <dbReference type="Proteomes" id="UP000236333"/>
    </source>
</evidence>
<evidence type="ECO:0000313" key="5">
    <source>
        <dbReference type="EMBL" id="PNH03868.1"/>
    </source>
</evidence>
<dbReference type="SMART" id="SM00248">
    <property type="entry name" value="ANK"/>
    <property type="match status" value="3"/>
</dbReference>
<evidence type="ECO:0000256" key="3">
    <source>
        <dbReference type="PROSITE-ProRule" id="PRU00023"/>
    </source>
</evidence>
<evidence type="ECO:0000256" key="1">
    <source>
        <dbReference type="ARBA" id="ARBA00022737"/>
    </source>
</evidence>
<feature type="compositionally biased region" description="Pro residues" evidence="4">
    <location>
        <begin position="475"/>
        <end position="500"/>
    </location>
</feature>
<feature type="region of interest" description="Disordered" evidence="4">
    <location>
        <begin position="466"/>
        <end position="511"/>
    </location>
</feature>
<feature type="region of interest" description="Disordered" evidence="4">
    <location>
        <begin position="365"/>
        <end position="414"/>
    </location>
</feature>
<accession>A0A2J7ZUE4</accession>
<dbReference type="AlphaFoldDB" id="A0A2J7ZUE4"/>